<dbReference type="InterPro" id="IPR036388">
    <property type="entry name" value="WH-like_DNA-bd_sf"/>
</dbReference>
<dbReference type="SUPFAM" id="SSF51206">
    <property type="entry name" value="cAMP-binding domain-like"/>
    <property type="match status" value="1"/>
</dbReference>
<dbReference type="SMART" id="SM00100">
    <property type="entry name" value="cNMP"/>
    <property type="match status" value="1"/>
</dbReference>
<dbReference type="InterPro" id="IPR012318">
    <property type="entry name" value="HTH_CRP"/>
</dbReference>
<proteinExistence type="predicted"/>
<dbReference type="PROSITE" id="PS50042">
    <property type="entry name" value="CNMP_BINDING_3"/>
    <property type="match status" value="1"/>
</dbReference>
<gene>
    <name evidence="7" type="ORF">SAMN06265361_101683</name>
</gene>
<evidence type="ECO:0000256" key="4">
    <source>
        <dbReference type="ARBA" id="ARBA00023163"/>
    </source>
</evidence>
<dbReference type="PROSITE" id="PS51063">
    <property type="entry name" value="HTH_CRP_2"/>
    <property type="match status" value="1"/>
</dbReference>
<dbReference type="CDD" id="cd00038">
    <property type="entry name" value="CAP_ED"/>
    <property type="match status" value="1"/>
</dbReference>
<dbReference type="Gene3D" id="2.60.120.10">
    <property type="entry name" value="Jelly Rolls"/>
    <property type="match status" value="1"/>
</dbReference>
<dbReference type="GO" id="GO:0003677">
    <property type="term" value="F:DNA binding"/>
    <property type="evidence" value="ECO:0007669"/>
    <property type="project" value="UniProtKB-KW"/>
</dbReference>
<dbReference type="Pfam" id="PF13545">
    <property type="entry name" value="HTH_Crp_2"/>
    <property type="match status" value="1"/>
</dbReference>
<dbReference type="InterPro" id="IPR036390">
    <property type="entry name" value="WH_DNA-bd_sf"/>
</dbReference>
<organism evidence="7 8">
    <name type="scientific">Laceyella tengchongensis</name>
    <dbReference type="NCBI Taxonomy" id="574699"/>
    <lineage>
        <taxon>Bacteria</taxon>
        <taxon>Bacillati</taxon>
        <taxon>Bacillota</taxon>
        <taxon>Bacilli</taxon>
        <taxon>Bacillales</taxon>
        <taxon>Thermoactinomycetaceae</taxon>
        <taxon>Laceyella</taxon>
    </lineage>
</organism>
<evidence type="ECO:0000313" key="7">
    <source>
        <dbReference type="EMBL" id="SMP06215.1"/>
    </source>
</evidence>
<dbReference type="RefSeq" id="WP_102991992.1">
    <property type="nucleotide sequence ID" value="NZ_FXTU01000001.1"/>
</dbReference>
<dbReference type="SUPFAM" id="SSF46785">
    <property type="entry name" value="Winged helix' DNA-binding domain"/>
    <property type="match status" value="1"/>
</dbReference>
<dbReference type="GO" id="GO:0005829">
    <property type="term" value="C:cytosol"/>
    <property type="evidence" value="ECO:0007669"/>
    <property type="project" value="TreeGrafter"/>
</dbReference>
<comment type="caution">
    <text evidence="7">The sequence shown here is derived from an EMBL/GenBank/DDBJ whole genome shotgun (WGS) entry which is preliminary data.</text>
</comment>
<dbReference type="PANTHER" id="PTHR24567">
    <property type="entry name" value="CRP FAMILY TRANSCRIPTIONAL REGULATORY PROTEIN"/>
    <property type="match status" value="1"/>
</dbReference>
<evidence type="ECO:0000256" key="3">
    <source>
        <dbReference type="ARBA" id="ARBA00023159"/>
    </source>
</evidence>
<keyword evidence="3" id="KW-0010">Activator</keyword>
<feature type="domain" description="HTH crp-type" evidence="6">
    <location>
        <begin position="147"/>
        <end position="220"/>
    </location>
</feature>
<keyword evidence="2" id="KW-0238">DNA-binding</keyword>
<dbReference type="InterPro" id="IPR014710">
    <property type="entry name" value="RmlC-like_jellyroll"/>
</dbReference>
<keyword evidence="8" id="KW-1185">Reference proteome</keyword>
<keyword evidence="4" id="KW-0804">Transcription</keyword>
<accession>A0AA45WK92</accession>
<keyword evidence="1" id="KW-0805">Transcription regulation</keyword>
<dbReference type="AlphaFoldDB" id="A0AA45WK92"/>
<evidence type="ECO:0000256" key="2">
    <source>
        <dbReference type="ARBA" id="ARBA00023125"/>
    </source>
</evidence>
<reference evidence="7" key="1">
    <citation type="submission" date="2017-05" db="EMBL/GenBank/DDBJ databases">
        <authorList>
            <person name="Varghese N."/>
            <person name="Submissions S."/>
        </authorList>
    </citation>
    <scope>NUCLEOTIDE SEQUENCE</scope>
    <source>
        <strain evidence="7">DSM 45262</strain>
    </source>
</reference>
<dbReference type="GO" id="GO:0003700">
    <property type="term" value="F:DNA-binding transcription factor activity"/>
    <property type="evidence" value="ECO:0007669"/>
    <property type="project" value="TreeGrafter"/>
</dbReference>
<evidence type="ECO:0000313" key="8">
    <source>
        <dbReference type="Proteomes" id="UP001157946"/>
    </source>
</evidence>
<protein>
    <submittedName>
        <fullName evidence="7">Transcriptional regulator</fullName>
    </submittedName>
</protein>
<dbReference type="InterPro" id="IPR000595">
    <property type="entry name" value="cNMP-bd_dom"/>
</dbReference>
<dbReference type="Gene3D" id="1.10.10.10">
    <property type="entry name" value="Winged helix-like DNA-binding domain superfamily/Winged helix DNA-binding domain"/>
    <property type="match status" value="1"/>
</dbReference>
<dbReference type="Pfam" id="PF00027">
    <property type="entry name" value="cNMP_binding"/>
    <property type="match status" value="1"/>
</dbReference>
<dbReference type="InterPro" id="IPR050397">
    <property type="entry name" value="Env_Response_Regulators"/>
</dbReference>
<dbReference type="PANTHER" id="PTHR24567:SF26">
    <property type="entry name" value="REGULATORY PROTEIN YEIL"/>
    <property type="match status" value="1"/>
</dbReference>
<dbReference type="Proteomes" id="UP001157946">
    <property type="component" value="Unassembled WGS sequence"/>
</dbReference>
<name>A0AA45WK92_9BACL</name>
<evidence type="ECO:0000259" key="6">
    <source>
        <dbReference type="PROSITE" id="PS51063"/>
    </source>
</evidence>
<dbReference type="SMART" id="SM00419">
    <property type="entry name" value="HTH_CRP"/>
    <property type="match status" value="1"/>
</dbReference>
<dbReference type="InterPro" id="IPR018490">
    <property type="entry name" value="cNMP-bd_dom_sf"/>
</dbReference>
<dbReference type="CDD" id="cd00092">
    <property type="entry name" value="HTH_CRP"/>
    <property type="match status" value="1"/>
</dbReference>
<dbReference type="EMBL" id="FXTU01000001">
    <property type="protein sequence ID" value="SMP06215.1"/>
    <property type="molecule type" value="Genomic_DNA"/>
</dbReference>
<evidence type="ECO:0000259" key="5">
    <source>
        <dbReference type="PROSITE" id="PS50042"/>
    </source>
</evidence>
<dbReference type="PRINTS" id="PR00034">
    <property type="entry name" value="HTHCRP"/>
</dbReference>
<sequence>MNHPIELLQAIPLFQGLTEAELEKLWEIVGIRHCHKKEIIFREGAAKTAIYIIQSGMVKTYKTDDQGQEQIVCLLRQGDMFPHTGFFNQLPYPATAETIDQTVLISIPVEPFEQVMLSNPTMAVKVMRVMGNKILDLQKQLHEYVGHDVQQRAVTFLLDLADKYGENRDGTILINIPLTHQDFASAIGTTRETVSRLLSQLRKQGLLRMGRNQFVIPDLDALRHWVGS</sequence>
<feature type="domain" description="Cyclic nucleotide-binding" evidence="5">
    <location>
        <begin position="13"/>
        <end position="116"/>
    </location>
</feature>
<evidence type="ECO:0000256" key="1">
    <source>
        <dbReference type="ARBA" id="ARBA00023015"/>
    </source>
</evidence>